<gene>
    <name evidence="1" type="ORF">EG850_03540</name>
</gene>
<reference evidence="1 2" key="1">
    <citation type="submission" date="2018-11" db="EMBL/GenBank/DDBJ databases">
        <title>YIM 102482-1 draft genome.</title>
        <authorList>
            <person name="Li G."/>
            <person name="Jiang Y."/>
        </authorList>
    </citation>
    <scope>NUCLEOTIDE SEQUENCE [LARGE SCALE GENOMIC DNA]</scope>
    <source>
        <strain evidence="1 2">YIM 102482-1</strain>
    </source>
</reference>
<name>A0A3P3VZK7_9MICO</name>
<proteinExistence type="predicted"/>
<dbReference type="PANTHER" id="PTHR13812:SF19">
    <property type="entry name" value="KETIMINE REDUCTASE MU-CRYSTALLIN"/>
    <property type="match status" value="1"/>
</dbReference>
<comment type="caution">
    <text evidence="1">The sequence shown here is derived from an EMBL/GenBank/DDBJ whole genome shotgun (WGS) entry which is preliminary data.</text>
</comment>
<dbReference type="PANTHER" id="PTHR13812">
    <property type="entry name" value="KETIMINE REDUCTASE MU-CRYSTALLIN"/>
    <property type="match status" value="1"/>
</dbReference>
<dbReference type="InterPro" id="IPR023401">
    <property type="entry name" value="ODC_N"/>
</dbReference>
<evidence type="ECO:0000313" key="1">
    <source>
        <dbReference type="EMBL" id="RRJ87934.1"/>
    </source>
</evidence>
<evidence type="ECO:0000313" key="2">
    <source>
        <dbReference type="Proteomes" id="UP000274391"/>
    </source>
</evidence>
<protein>
    <submittedName>
        <fullName evidence="1">Ornithine cyclodeaminase family protein</fullName>
    </submittedName>
</protein>
<sequence length="322" mass="33607">MTRPAYFSDDEIERLLTQELALESQRSAFSALGNDEAVLAPRVLIDGADDSVAFSYVARLSPQAPVVSKFGSVNPVNAERNEPVISATVHMLDAVSGRPVATLEATNLTTLRTAAASALVCEQLAREDARTLGVIGSGVQARAHIHALTRVRNFEEVRVAGRSLERAKAMARELAAEIDVPVRVVGHELVAAADVVVTCTTSFEAVLETAWVRPGATVISVGAFAPDRMELPTSLIDRADLVVVDHLETTSAQSGPVVAALESGSIGLGDLVELGTVVTGKHPGRTNPREIIVYFSVGIGIQDAAAAAAVVAAADGVSAADD</sequence>
<keyword evidence="2" id="KW-1185">Reference proteome</keyword>
<dbReference type="Gene3D" id="3.30.1780.10">
    <property type="entry name" value="ornithine cyclodeaminase, domain 1"/>
    <property type="match status" value="1"/>
</dbReference>
<organism evidence="1 2">
    <name type="scientific">Gulosibacter macacae</name>
    <dbReference type="NCBI Taxonomy" id="2488791"/>
    <lineage>
        <taxon>Bacteria</taxon>
        <taxon>Bacillati</taxon>
        <taxon>Actinomycetota</taxon>
        <taxon>Actinomycetes</taxon>
        <taxon>Micrococcales</taxon>
        <taxon>Microbacteriaceae</taxon>
        <taxon>Gulosibacter</taxon>
    </lineage>
</organism>
<dbReference type="Gene3D" id="3.40.50.720">
    <property type="entry name" value="NAD(P)-binding Rossmann-like Domain"/>
    <property type="match status" value="1"/>
</dbReference>
<dbReference type="RefSeq" id="WP_124970029.1">
    <property type="nucleotide sequence ID" value="NZ_RQVS01000003.1"/>
</dbReference>
<dbReference type="Pfam" id="PF02423">
    <property type="entry name" value="OCD_Mu_crystall"/>
    <property type="match status" value="1"/>
</dbReference>
<dbReference type="PIRSF" id="PIRSF001439">
    <property type="entry name" value="CryM"/>
    <property type="match status" value="1"/>
</dbReference>
<dbReference type="InterPro" id="IPR036291">
    <property type="entry name" value="NAD(P)-bd_dom_sf"/>
</dbReference>
<dbReference type="Proteomes" id="UP000274391">
    <property type="component" value="Unassembled WGS sequence"/>
</dbReference>
<dbReference type="InterPro" id="IPR003462">
    <property type="entry name" value="ODC_Mu_crystall"/>
</dbReference>
<dbReference type="AlphaFoldDB" id="A0A3P3VZK7"/>
<dbReference type="EMBL" id="RQVS01000003">
    <property type="protein sequence ID" value="RRJ87934.1"/>
    <property type="molecule type" value="Genomic_DNA"/>
</dbReference>
<dbReference type="GO" id="GO:0005737">
    <property type="term" value="C:cytoplasm"/>
    <property type="evidence" value="ECO:0007669"/>
    <property type="project" value="TreeGrafter"/>
</dbReference>
<dbReference type="SUPFAM" id="SSF51735">
    <property type="entry name" value="NAD(P)-binding Rossmann-fold domains"/>
    <property type="match status" value="1"/>
</dbReference>
<dbReference type="OrthoDB" id="4311033at2"/>
<accession>A0A3P3VZK7</accession>